<evidence type="ECO:0000259" key="2">
    <source>
        <dbReference type="PROSITE" id="PS50075"/>
    </source>
</evidence>
<dbReference type="Proteomes" id="UP000319801">
    <property type="component" value="Unassembled WGS sequence"/>
</dbReference>
<dbReference type="Gene3D" id="2.130.10.10">
    <property type="entry name" value="YVTN repeat-like/Quinoprotein amine dehydrogenase"/>
    <property type="match status" value="3"/>
</dbReference>
<dbReference type="InterPro" id="IPR009081">
    <property type="entry name" value="PP-bd_ACP"/>
</dbReference>
<dbReference type="SMART" id="SM00564">
    <property type="entry name" value="PQQ"/>
    <property type="match status" value="6"/>
</dbReference>
<evidence type="ECO:0000313" key="3">
    <source>
        <dbReference type="EMBL" id="TSN30201.1"/>
    </source>
</evidence>
<dbReference type="PANTHER" id="PTHR44394:SF1">
    <property type="entry name" value="BETA-ALANINE-ACTIVATING ENZYME"/>
    <property type="match status" value="1"/>
</dbReference>
<dbReference type="GO" id="GO:0043041">
    <property type="term" value="P:amino acid activation for nonribosomal peptide biosynthetic process"/>
    <property type="evidence" value="ECO:0007669"/>
    <property type="project" value="TreeGrafter"/>
</dbReference>
<dbReference type="OrthoDB" id="408177at2759"/>
<dbReference type="InterPro" id="IPR018391">
    <property type="entry name" value="PQQ_b-propeller_rpt"/>
</dbReference>
<evidence type="ECO:0000256" key="1">
    <source>
        <dbReference type="SAM" id="MobiDB-lite"/>
    </source>
</evidence>
<protein>
    <submittedName>
        <fullName evidence="3">Acyl-CoA synthetase family member 4</fullName>
    </submittedName>
</protein>
<dbReference type="InterPro" id="IPR002372">
    <property type="entry name" value="PQQ_rpt_dom"/>
</dbReference>
<dbReference type="InterPro" id="IPR015943">
    <property type="entry name" value="WD40/YVTN_repeat-like_dom_sf"/>
</dbReference>
<feature type="domain" description="Carrier" evidence="2">
    <location>
        <begin position="123"/>
        <end position="199"/>
    </location>
</feature>
<keyword evidence="4" id="KW-1185">Reference proteome</keyword>
<dbReference type="EMBL" id="VCAZ01000055">
    <property type="protein sequence ID" value="TSN30201.1"/>
    <property type="molecule type" value="Genomic_DNA"/>
</dbReference>
<dbReference type="InterPro" id="IPR011047">
    <property type="entry name" value="Quinoprotein_ADH-like_sf"/>
</dbReference>
<reference evidence="3 4" key="1">
    <citation type="journal article" date="2019" name="Genome Biol. Evol.">
        <title>Whole-Genome Sequencing of the Giant Devil Catfish, Bagarius yarrelli.</title>
        <authorList>
            <person name="Jiang W."/>
            <person name="Lv Y."/>
            <person name="Cheng L."/>
            <person name="Yang K."/>
            <person name="Chao B."/>
            <person name="Wang X."/>
            <person name="Li Y."/>
            <person name="Pan X."/>
            <person name="You X."/>
            <person name="Zhang Y."/>
            <person name="Yang J."/>
            <person name="Li J."/>
            <person name="Zhang X."/>
            <person name="Liu S."/>
            <person name="Sun C."/>
            <person name="Yang J."/>
            <person name="Shi Q."/>
        </authorList>
    </citation>
    <scope>NUCLEOTIDE SEQUENCE [LARGE SCALE GENOMIC DNA]</scope>
    <source>
        <strain evidence="3">JWS20170419001</strain>
        <tissue evidence="3">Muscle</tissue>
    </source>
</reference>
<dbReference type="Pfam" id="PF13570">
    <property type="entry name" value="Beta-prop_ACSF4"/>
    <property type="match status" value="2"/>
</dbReference>
<comment type="caution">
    <text evidence="3">The sequence shown here is derived from an EMBL/GenBank/DDBJ whole genome shotgun (WGS) entry which is preliminary data.</text>
</comment>
<dbReference type="SUPFAM" id="SSF50998">
    <property type="entry name" value="Quinoprotein alcohol dehydrogenase-like"/>
    <property type="match status" value="1"/>
</dbReference>
<gene>
    <name evidence="3" type="ORF">Baya_9430</name>
</gene>
<dbReference type="AlphaFoldDB" id="A0A556U6N0"/>
<organism evidence="3 4">
    <name type="scientific">Bagarius yarrelli</name>
    <name type="common">Goonch</name>
    <name type="synonym">Bagrus yarrelli</name>
    <dbReference type="NCBI Taxonomy" id="175774"/>
    <lineage>
        <taxon>Eukaryota</taxon>
        <taxon>Metazoa</taxon>
        <taxon>Chordata</taxon>
        <taxon>Craniata</taxon>
        <taxon>Vertebrata</taxon>
        <taxon>Euteleostomi</taxon>
        <taxon>Actinopterygii</taxon>
        <taxon>Neopterygii</taxon>
        <taxon>Teleostei</taxon>
        <taxon>Ostariophysi</taxon>
        <taxon>Siluriformes</taxon>
        <taxon>Sisoridae</taxon>
        <taxon>Sisorinae</taxon>
        <taxon>Bagarius</taxon>
    </lineage>
</organism>
<sequence length="636" mass="68952">MESLPEVETGVVGLHNTDRLLAFVVPTLNRKTMSVENSGKQDQHAHSATKTPEGLRVSSGTLEKDVLRGLSQIVPSHSVPDTVLIVPALPLTNHGKVAMEKLMKMYEKQGEVNGKHTDTGDVEIIREKLQALWKECIGLCDDGVVADNAHFMLCGGDSLQAMRLFDYIKVTMATASEGLLEVILDGSFSDILKHITAAHQNPVKKLNKRLSEDSPSVVLSKKRYQPADLGFNTKGIVPPVGSSEGGKRKFLVVRRAGDVVFQDCFPNRELVANTKEESDNMDRVQEEYPSLAHSLLPIDKTNLTVTSGSPVQPTDIQVLSGDRLKPLNLQVRWSSDTGKCVDASPVVLVGSKRVTVFIGSHSHRLQALDLSTGEVVWERVLGNRLESSAVVSRCGTMVALGCYDGQVYFLSVDSGETRWVFQTGDAVKSSPAVDLQTGLVIVGSHDGHVYALEPLESGTVLWTYSTDTPFFSSPSCCDYCVCVGSVNGHITALSHDGNMLWDFLTDGPVFSSPCLSSPPSTQSMSPSCPAVFCGSHDSFVYCISSANGSLLWRFQTTGKVYSSPFVFDGSPWGIRTLVAIASTDGTLWVLNGEQGTLEASFSLPGELFSSPVVWGHAIVVGCRNDYLYCLEISRKE</sequence>
<name>A0A556U6N0_BAGYA</name>
<dbReference type="InterPro" id="IPR045851">
    <property type="entry name" value="AMP-bd_C_sf"/>
</dbReference>
<dbReference type="PROSITE" id="PS50075">
    <property type="entry name" value="CARRIER"/>
    <property type="match status" value="1"/>
</dbReference>
<feature type="region of interest" description="Disordered" evidence="1">
    <location>
        <begin position="34"/>
        <end position="58"/>
    </location>
</feature>
<proteinExistence type="predicted"/>
<dbReference type="InterPro" id="IPR052091">
    <property type="entry name" value="Beta-ala_Activ/Resist"/>
</dbReference>
<accession>A0A556U6N0</accession>
<dbReference type="PANTHER" id="PTHR44394">
    <property type="entry name" value="BETA-ALANINE-ACTIVATING ENZYME"/>
    <property type="match status" value="1"/>
</dbReference>
<dbReference type="Gene3D" id="3.30.300.30">
    <property type="match status" value="1"/>
</dbReference>
<evidence type="ECO:0000313" key="4">
    <source>
        <dbReference type="Proteomes" id="UP000319801"/>
    </source>
</evidence>
<dbReference type="SUPFAM" id="SSF56801">
    <property type="entry name" value="Acetyl-CoA synthetase-like"/>
    <property type="match status" value="1"/>
</dbReference>